<evidence type="ECO:0000256" key="1">
    <source>
        <dbReference type="RuleBase" id="RU004003"/>
    </source>
</evidence>
<gene>
    <name evidence="5" type="primary">rcpA</name>
    <name evidence="5" type="ORF">NBG4_250018</name>
</gene>
<reference evidence="6" key="1">
    <citation type="submission" date="2018-03" db="EMBL/GenBank/DDBJ databases">
        <authorList>
            <person name="Zecchin S."/>
        </authorList>
    </citation>
    <scope>NUCLEOTIDE SEQUENCE [LARGE SCALE GENOMIC DNA]</scope>
</reference>
<sequence>MKIGWKRATALFTVISILIFASVALAAPAAVPVHVIVNKGTIITIKEPSKRVSLSNPDIAEMNLISPREILINGKKVGTTTLIVWDTSGKVTFFDVMVMGDFELLEQQIKETAPNDDVKVELANDTIVLSGTAANQGTIKKIIQLAQAYAVSSEVTTTTKYSAGLTTTETSTSGKVLNHIMIKDPQQVILQVKVAQVNKTNLQKLGISWIAKGGSAEGFSNLIGAPVSTNTTTFSGGTTNVSSSSPNPGIAGNAPGLGSFDPLDAFQLGVSYFPAGIGVVINALATKNLAKILAEPNLVVNSGQKGEFLAGSKIPYNVLVSTGGQTTPTITFVDVGIKLNFAPEVLENGVINLKIDPAEVSNIAGTLQINGYPIIETRQVSTSAQLREGESLVLAGLLRDETIKTLSKIPMLGDIPILGALFRSSNDDVETKELVFFITPKLVKPIPEGTRVELLGEKPLTPEEQKEFDWIPIPKSGQ</sequence>
<dbReference type="PRINTS" id="PR00811">
    <property type="entry name" value="BCTERIALGSPD"/>
</dbReference>
<dbReference type="InterPro" id="IPR001775">
    <property type="entry name" value="GspD/PilQ"/>
</dbReference>
<dbReference type="InterPro" id="IPR004846">
    <property type="entry name" value="T2SS/T3SS_dom"/>
</dbReference>
<dbReference type="PROSITE" id="PS00875">
    <property type="entry name" value="T2SP_D"/>
    <property type="match status" value="1"/>
</dbReference>
<feature type="domain" description="Type II/III secretion system secretin-like" evidence="3">
    <location>
        <begin position="283"/>
        <end position="444"/>
    </location>
</feature>
<dbReference type="InterPro" id="IPR032789">
    <property type="entry name" value="T2SS-T3SS_pil_N"/>
</dbReference>
<evidence type="ECO:0000259" key="3">
    <source>
        <dbReference type="Pfam" id="PF00263"/>
    </source>
</evidence>
<dbReference type="InterPro" id="IPR050810">
    <property type="entry name" value="Bact_Secretion_Sys_Channel"/>
</dbReference>
<dbReference type="GO" id="GO:0015627">
    <property type="term" value="C:type II protein secretion system complex"/>
    <property type="evidence" value="ECO:0007669"/>
    <property type="project" value="TreeGrafter"/>
</dbReference>
<accession>A0A2U3QGE9</accession>
<dbReference type="GO" id="GO:0009306">
    <property type="term" value="P:protein secretion"/>
    <property type="evidence" value="ECO:0007669"/>
    <property type="project" value="InterPro"/>
</dbReference>
<proteinExistence type="inferred from homology"/>
<keyword evidence="2" id="KW-0732">Signal</keyword>
<name>A0A2U3QGE9_9BACT</name>
<evidence type="ECO:0000259" key="4">
    <source>
        <dbReference type="Pfam" id="PF13629"/>
    </source>
</evidence>
<dbReference type="Pfam" id="PF00263">
    <property type="entry name" value="Secretin"/>
    <property type="match status" value="1"/>
</dbReference>
<feature type="domain" description="Pilus formation protein N-terminal" evidence="4">
    <location>
        <begin position="32"/>
        <end position="98"/>
    </location>
</feature>
<dbReference type="PRINTS" id="PR01032">
    <property type="entry name" value="PHAGEIV"/>
</dbReference>
<dbReference type="PANTHER" id="PTHR30332">
    <property type="entry name" value="PROBABLE GENERAL SECRETION PATHWAY PROTEIN D"/>
    <property type="match status" value="1"/>
</dbReference>
<evidence type="ECO:0000313" key="6">
    <source>
        <dbReference type="Proteomes" id="UP000245125"/>
    </source>
</evidence>
<dbReference type="EMBL" id="OUUY01000070">
    <property type="protein sequence ID" value="SPQ00486.1"/>
    <property type="molecule type" value="Genomic_DNA"/>
</dbReference>
<dbReference type="InterPro" id="IPR004845">
    <property type="entry name" value="T2SS_GspD_CS"/>
</dbReference>
<protein>
    <submittedName>
        <fullName evidence="5">Flp pilus secretin RcpA</fullName>
    </submittedName>
</protein>
<dbReference type="PANTHER" id="PTHR30332:SF17">
    <property type="entry name" value="TYPE IV PILIATION SYSTEM PROTEIN DR_0774-RELATED"/>
    <property type="match status" value="1"/>
</dbReference>
<evidence type="ECO:0000313" key="5">
    <source>
        <dbReference type="EMBL" id="SPQ00486.1"/>
    </source>
</evidence>
<dbReference type="Pfam" id="PF13629">
    <property type="entry name" value="T2SS-T3SS_pil_N"/>
    <property type="match status" value="1"/>
</dbReference>
<comment type="similarity">
    <text evidence="1">Belongs to the bacterial secretin family.</text>
</comment>
<evidence type="ECO:0000256" key="2">
    <source>
        <dbReference type="SAM" id="SignalP"/>
    </source>
</evidence>
<keyword evidence="6" id="KW-1185">Reference proteome</keyword>
<feature type="signal peptide" evidence="2">
    <location>
        <begin position="1"/>
        <end position="26"/>
    </location>
</feature>
<feature type="chain" id="PRO_5015569849" evidence="2">
    <location>
        <begin position="27"/>
        <end position="478"/>
    </location>
</feature>
<dbReference type="AlphaFoldDB" id="A0A2U3QGE9"/>
<dbReference type="Proteomes" id="UP000245125">
    <property type="component" value="Unassembled WGS sequence"/>
</dbReference>
<organism evidence="5 6">
    <name type="scientific">Candidatus Sulfobium mesophilum</name>
    <dbReference type="NCBI Taxonomy" id="2016548"/>
    <lineage>
        <taxon>Bacteria</taxon>
        <taxon>Pseudomonadati</taxon>
        <taxon>Nitrospirota</taxon>
        <taxon>Nitrospiria</taxon>
        <taxon>Nitrospirales</taxon>
        <taxon>Nitrospiraceae</taxon>
        <taxon>Candidatus Sulfobium</taxon>
    </lineage>
</organism>